<sequence length="850" mass="95998">MANLHTNPSYLPRPLPPQLAGLAELALDVRWNWNHAADRLWESIDPELWNATGNAWLILESVSHRRLEKLAEDETFRSELERLLATREKYLASSSWFSETHASDELNGVAYLSMEFGLGEALPIYSGGLGILAGDHLKTASDLGVPLIGVGLLYQQGYFRQSLDATGEQIASYPYNDPTLLPVMPLRDVEGEWLRVSIDLPGRELHLRAWQVQAGRNRLYLLDSNHPLNGPADRGITAELYGGSVEMRLQQELVLGIGGWRLLRALAIQCDVLHLNEGHPAFAVLERAADFMRRSGTDFSTALRATAAGNIFTSHTPVDAAFDRFPKELIAQYLEPLTRSLGVELEELLALGRINGPDAHEPFNMAYLALRCSARINGVSQLHGEVSRSIFQPLFPGRPRHEIPIGHVTNGVHMPSWDSAHADRLWTNACGKERWLGAQEGLEAGFRAVDDETLWDFRGRQRQDLIGHLRQRLVRQLRARGQGPALAESLIERLDPNCLTIGFARRFATYKRPDLLLHDPQRLERLLNDSERPVQLVIAGKAHPKDRLGQKMVRRWSDFMHHSRAQGRMVFVEDYAIGLATELVQGVDLWLNTPLRPWEASGTSGMKVLVNGGLNISELDGWWAEAYRPEAGWSIGDGREHDSDPAWDAHEAEQLYSLLENEVVPAFYNRNEQGIPTAWVQRLRESMAHLTPTFSANRMVRQYTEDYYLPAAAEWRRRVDNNGALAEELEAWRHSIKKHWPRLHFGGGGVENDGEHYLFRLQIFLDEIDPDFVAAQLYAVPRSEDEQSVWPLERGQPLPGTVNGFTFHARVPADRPAEHYTPRLVPHHPHARVPLESPLILWRHSSLSAP</sequence>
<comment type="similarity">
    <text evidence="2">Belongs to the glycogen phosphorylase family.</text>
</comment>
<dbReference type="Pfam" id="PF11897">
    <property type="entry name" value="DUF3417"/>
    <property type="match status" value="1"/>
</dbReference>
<reference evidence="6 7" key="1">
    <citation type="submission" date="2016-10" db="EMBL/GenBank/DDBJ databases">
        <authorList>
            <person name="de Groot N.N."/>
        </authorList>
    </citation>
    <scope>NUCLEOTIDE SEQUENCE [LARGE SCALE GENOMIC DNA]</scope>
    <source>
        <strain evidence="6 7">HLD2</strain>
    </source>
</reference>
<keyword evidence="7" id="KW-1185">Reference proteome</keyword>
<feature type="domain" description="DUF3417" evidence="5">
    <location>
        <begin position="15"/>
        <end position="122"/>
    </location>
</feature>
<dbReference type="STRING" id="415747.SAMN03097708_00997"/>
<comment type="catalytic activity">
    <reaction evidence="1">
        <text>[(1-&gt;4)-alpha-D-glucosyl](n) + phosphate = [(1-&gt;4)-alpha-D-glucosyl](n-1) + alpha-D-glucose 1-phosphate</text>
        <dbReference type="Rhea" id="RHEA:41732"/>
        <dbReference type="Rhea" id="RHEA-COMP:9584"/>
        <dbReference type="Rhea" id="RHEA-COMP:9586"/>
        <dbReference type="ChEBI" id="CHEBI:15444"/>
        <dbReference type="ChEBI" id="CHEBI:43474"/>
        <dbReference type="ChEBI" id="CHEBI:58601"/>
        <dbReference type="EC" id="2.4.1.1"/>
    </reaction>
</comment>
<protein>
    <submittedName>
        <fullName evidence="6">Starch phosphorylase</fullName>
    </submittedName>
</protein>
<dbReference type="Pfam" id="PF00343">
    <property type="entry name" value="Phosphorylase"/>
    <property type="match status" value="1"/>
</dbReference>
<dbReference type="PANTHER" id="PTHR42655:SF1">
    <property type="entry name" value="GLYCOGEN PHOSPHORYLASE"/>
    <property type="match status" value="1"/>
</dbReference>
<dbReference type="Proteomes" id="UP000199648">
    <property type="component" value="Unassembled WGS sequence"/>
</dbReference>
<accession>A0A1G5PZN0</accession>
<evidence type="ECO:0000256" key="3">
    <source>
        <dbReference type="ARBA" id="ARBA00022533"/>
    </source>
</evidence>
<dbReference type="PANTHER" id="PTHR42655">
    <property type="entry name" value="GLYCOGEN PHOSPHORYLASE"/>
    <property type="match status" value="1"/>
</dbReference>
<name>A0A1G5PZN0_9GAMM</name>
<keyword evidence="3" id="KW-0021">Allosteric enzyme</keyword>
<dbReference type="GO" id="GO:0008184">
    <property type="term" value="F:glycogen phosphorylase activity"/>
    <property type="evidence" value="ECO:0007669"/>
    <property type="project" value="InterPro"/>
</dbReference>
<dbReference type="NCBIfam" id="TIGR02094">
    <property type="entry name" value="more_P_ylases"/>
    <property type="match status" value="1"/>
</dbReference>
<evidence type="ECO:0000313" key="7">
    <source>
        <dbReference type="Proteomes" id="UP000199648"/>
    </source>
</evidence>
<dbReference type="InterPro" id="IPR024517">
    <property type="entry name" value="Glycogen_phosphorylase_DUF3417"/>
</dbReference>
<dbReference type="GO" id="GO:0005975">
    <property type="term" value="P:carbohydrate metabolic process"/>
    <property type="evidence" value="ECO:0007669"/>
    <property type="project" value="InterPro"/>
</dbReference>
<dbReference type="Gene3D" id="3.40.50.2000">
    <property type="entry name" value="Glycogen Phosphorylase B"/>
    <property type="match status" value="3"/>
</dbReference>
<proteinExistence type="inferred from homology"/>
<dbReference type="SUPFAM" id="SSF53756">
    <property type="entry name" value="UDP-Glycosyltransferase/glycogen phosphorylase"/>
    <property type="match status" value="1"/>
</dbReference>
<dbReference type="PIRSF" id="PIRSF000460">
    <property type="entry name" value="Pprylas_GlgP"/>
    <property type="match status" value="1"/>
</dbReference>
<evidence type="ECO:0000256" key="1">
    <source>
        <dbReference type="ARBA" id="ARBA00001275"/>
    </source>
</evidence>
<organism evidence="6 7">
    <name type="scientific">Thiohalomonas denitrificans</name>
    <dbReference type="NCBI Taxonomy" id="415747"/>
    <lineage>
        <taxon>Bacteria</taxon>
        <taxon>Pseudomonadati</taxon>
        <taxon>Pseudomonadota</taxon>
        <taxon>Gammaproteobacteria</taxon>
        <taxon>Thiohalomonadales</taxon>
        <taxon>Thiohalomonadaceae</taxon>
        <taxon>Thiohalomonas</taxon>
    </lineage>
</organism>
<dbReference type="InterPro" id="IPR000811">
    <property type="entry name" value="Glyco_trans_35"/>
</dbReference>
<dbReference type="InterPro" id="IPR011834">
    <property type="entry name" value="Agluc_phsphrylas"/>
</dbReference>
<dbReference type="GO" id="GO:0030170">
    <property type="term" value="F:pyridoxal phosphate binding"/>
    <property type="evidence" value="ECO:0007669"/>
    <property type="project" value="InterPro"/>
</dbReference>
<dbReference type="AlphaFoldDB" id="A0A1G5PZN0"/>
<keyword evidence="4" id="KW-0663">Pyridoxal phosphate</keyword>
<gene>
    <name evidence="6" type="ORF">SAMN03097708_00997</name>
</gene>
<dbReference type="OrthoDB" id="7229284at2"/>
<dbReference type="InterPro" id="IPR052182">
    <property type="entry name" value="Glycogen/Maltodextrin_Phosph"/>
</dbReference>
<dbReference type="RefSeq" id="WP_092993374.1">
    <property type="nucleotide sequence ID" value="NZ_FMWD01000003.1"/>
</dbReference>
<evidence type="ECO:0000259" key="5">
    <source>
        <dbReference type="Pfam" id="PF11897"/>
    </source>
</evidence>
<evidence type="ECO:0000313" key="6">
    <source>
        <dbReference type="EMBL" id="SCZ54601.1"/>
    </source>
</evidence>
<feature type="modified residue" description="N6-(pyridoxal phosphate)lysine" evidence="4">
    <location>
        <position position="607"/>
    </location>
</feature>
<evidence type="ECO:0000256" key="4">
    <source>
        <dbReference type="PIRSR" id="PIRSR000460-1"/>
    </source>
</evidence>
<evidence type="ECO:0000256" key="2">
    <source>
        <dbReference type="ARBA" id="ARBA00006047"/>
    </source>
</evidence>
<dbReference type="EMBL" id="FMWD01000003">
    <property type="protein sequence ID" value="SCZ54601.1"/>
    <property type="molecule type" value="Genomic_DNA"/>
</dbReference>